<protein>
    <submittedName>
        <fullName evidence="10">Glycosyltransferase family 39 protein</fullName>
    </submittedName>
</protein>
<feature type="transmembrane region" description="Helical" evidence="8">
    <location>
        <begin position="12"/>
        <end position="34"/>
    </location>
</feature>
<evidence type="ECO:0000256" key="5">
    <source>
        <dbReference type="ARBA" id="ARBA00022692"/>
    </source>
</evidence>
<keyword evidence="11" id="KW-1185">Reference proteome</keyword>
<feature type="transmembrane region" description="Helical" evidence="8">
    <location>
        <begin position="294"/>
        <end position="309"/>
    </location>
</feature>
<feature type="transmembrane region" description="Helical" evidence="8">
    <location>
        <begin position="400"/>
        <end position="419"/>
    </location>
</feature>
<feature type="transmembrane region" description="Helical" evidence="8">
    <location>
        <begin position="260"/>
        <end position="282"/>
    </location>
</feature>
<evidence type="ECO:0000256" key="2">
    <source>
        <dbReference type="ARBA" id="ARBA00022475"/>
    </source>
</evidence>
<feature type="transmembrane region" description="Helical" evidence="8">
    <location>
        <begin position="374"/>
        <end position="393"/>
    </location>
</feature>
<evidence type="ECO:0000256" key="7">
    <source>
        <dbReference type="ARBA" id="ARBA00023136"/>
    </source>
</evidence>
<sequence>MHLQNWLQSRSTVWVLLAILLVALLYNLGGWGVLETSEARYAEISREMLVSGNVLHPRLLGILHYHKPPVTYIISAAGMSLFGVNAFGARFFLQLSFILQALLVYQVGWLLFKNRSVAFTALIVYVTTPAVLVSARNLTTDSFLATFELLAIWCWINYKLQSKPAWLFLFYSSLALAFLTKGPVGLIFPVMVVIGFKSNNTFTAKHSVRHLAGIVFFLLMSASWYIYLMVQDKQFVDYFILKHLVDRYANPETFHRSKPWWFYLLLAPALSLPWIAILFLYFRKLKHLVAVQKRLFILWLLAPLLFFSISSSKLILYILPFFSGLALLVAWLLHQLDDRQRTIAATIGFGYFILVSVGLGVVPQFTPTFSLPTIAYGLLACILLSLFLLWKNVGEKLPKLLLAALAFTLLLIPLSTHVLEADPDKTNATGHLATVLKKEGLTNHNLIVYDKLLPSLAFELQQNLVSIHDKNRSLERETQFEKDDKWRQNYLQLTNPADSAAFVKLLTQQSVFIVKGELPENRSWIIKHFTRYKRVGSWQLYY</sequence>
<dbReference type="InterPro" id="IPR038731">
    <property type="entry name" value="RgtA/B/C-like"/>
</dbReference>
<feature type="transmembrane region" description="Helical" evidence="8">
    <location>
        <begin position="170"/>
        <end position="196"/>
    </location>
</feature>
<dbReference type="EMBL" id="JBEOKT010000006">
    <property type="protein sequence ID" value="MER2997600.1"/>
    <property type="molecule type" value="Genomic_DNA"/>
</dbReference>
<dbReference type="PANTHER" id="PTHR33908">
    <property type="entry name" value="MANNOSYLTRANSFERASE YKCB-RELATED"/>
    <property type="match status" value="1"/>
</dbReference>
<comment type="subcellular location">
    <subcellularLocation>
        <location evidence="1">Cell membrane</location>
        <topology evidence="1">Multi-pass membrane protein</topology>
    </subcellularLocation>
</comment>
<dbReference type="RefSeq" id="WP_350412007.1">
    <property type="nucleotide sequence ID" value="NZ_JBEOKT010000006.1"/>
</dbReference>
<evidence type="ECO:0000313" key="11">
    <source>
        <dbReference type="Proteomes" id="UP001476807"/>
    </source>
</evidence>
<feature type="transmembrane region" description="Helical" evidence="8">
    <location>
        <begin position="342"/>
        <end position="362"/>
    </location>
</feature>
<reference evidence="10 11" key="1">
    <citation type="submission" date="2024-06" db="EMBL/GenBank/DDBJ databases">
        <title>Pontibacter populi HYL7-15.</title>
        <authorList>
            <person name="Kim M.K."/>
        </authorList>
    </citation>
    <scope>NUCLEOTIDE SEQUENCE [LARGE SCALE GENOMIC DNA]</scope>
    <source>
        <strain evidence="10 11">HYL7-15</strain>
    </source>
</reference>
<keyword evidence="5 8" id="KW-0812">Transmembrane</keyword>
<feature type="transmembrane region" description="Helical" evidence="8">
    <location>
        <begin position="95"/>
        <end position="112"/>
    </location>
</feature>
<evidence type="ECO:0000256" key="4">
    <source>
        <dbReference type="ARBA" id="ARBA00022679"/>
    </source>
</evidence>
<feature type="transmembrane region" description="Helical" evidence="8">
    <location>
        <begin position="118"/>
        <end position="135"/>
    </location>
</feature>
<evidence type="ECO:0000256" key="6">
    <source>
        <dbReference type="ARBA" id="ARBA00022989"/>
    </source>
</evidence>
<evidence type="ECO:0000256" key="3">
    <source>
        <dbReference type="ARBA" id="ARBA00022676"/>
    </source>
</evidence>
<evidence type="ECO:0000256" key="1">
    <source>
        <dbReference type="ARBA" id="ARBA00004651"/>
    </source>
</evidence>
<feature type="transmembrane region" description="Helical" evidence="8">
    <location>
        <begin position="208"/>
        <end position="227"/>
    </location>
</feature>
<keyword evidence="7 8" id="KW-0472">Membrane</keyword>
<dbReference type="Pfam" id="PF13231">
    <property type="entry name" value="PMT_2"/>
    <property type="match status" value="1"/>
</dbReference>
<evidence type="ECO:0000313" key="10">
    <source>
        <dbReference type="EMBL" id="MER2997600.1"/>
    </source>
</evidence>
<keyword evidence="6 8" id="KW-1133">Transmembrane helix</keyword>
<dbReference type="Proteomes" id="UP001476807">
    <property type="component" value="Unassembled WGS sequence"/>
</dbReference>
<organism evidence="10 11">
    <name type="scientific">Pontibacter populi</name>
    <dbReference type="NCBI Taxonomy" id="890055"/>
    <lineage>
        <taxon>Bacteria</taxon>
        <taxon>Pseudomonadati</taxon>
        <taxon>Bacteroidota</taxon>
        <taxon>Cytophagia</taxon>
        <taxon>Cytophagales</taxon>
        <taxon>Hymenobacteraceae</taxon>
        <taxon>Pontibacter</taxon>
    </lineage>
</organism>
<evidence type="ECO:0000256" key="8">
    <source>
        <dbReference type="SAM" id="Phobius"/>
    </source>
</evidence>
<keyword evidence="2" id="KW-1003">Cell membrane</keyword>
<dbReference type="PANTHER" id="PTHR33908:SF3">
    <property type="entry name" value="UNDECAPRENYL PHOSPHATE-ALPHA-4-AMINO-4-DEOXY-L-ARABINOSE ARABINOSYL TRANSFERASE"/>
    <property type="match status" value="1"/>
</dbReference>
<proteinExistence type="predicted"/>
<name>A0ABV1RU07_9BACT</name>
<feature type="transmembrane region" description="Helical" evidence="8">
    <location>
        <begin position="315"/>
        <end position="333"/>
    </location>
</feature>
<accession>A0ABV1RU07</accession>
<dbReference type="InterPro" id="IPR050297">
    <property type="entry name" value="LipidA_mod_glycosyltrf_83"/>
</dbReference>
<comment type="caution">
    <text evidence="10">The sequence shown here is derived from an EMBL/GenBank/DDBJ whole genome shotgun (WGS) entry which is preliminary data.</text>
</comment>
<keyword evidence="4" id="KW-0808">Transferase</keyword>
<feature type="domain" description="Glycosyltransferase RgtA/B/C/D-like" evidence="9">
    <location>
        <begin position="66"/>
        <end position="224"/>
    </location>
</feature>
<keyword evidence="3" id="KW-0328">Glycosyltransferase</keyword>
<gene>
    <name evidence="10" type="ORF">ABS362_08575</name>
</gene>
<evidence type="ECO:0000259" key="9">
    <source>
        <dbReference type="Pfam" id="PF13231"/>
    </source>
</evidence>